<sequence>MHYGEIKNCDIANGIGVRVTLFVSGCTNHCEHCFQPQTWDFAYGRPFTQDTETKLLTLLRPEYINGLTLLGGEPFEPANQRVLLPFLQKVRAWYPQKTIWAFSGFTLEELWTPDSYAHCEATAPMLEQVDVLVDGRFIQEQKDLSLRFRGSRNQRLIDMNRSRQEKKIVLWEENG</sequence>
<evidence type="ECO:0000313" key="9">
    <source>
        <dbReference type="Proteomes" id="UP000657006"/>
    </source>
</evidence>
<dbReference type="InterPro" id="IPR013785">
    <property type="entry name" value="Aldolase_TIM"/>
</dbReference>
<dbReference type="PIRSF" id="PIRSF000368">
    <property type="entry name" value="NrdG"/>
    <property type="match status" value="1"/>
</dbReference>
<dbReference type="EMBL" id="JACRSQ010000031">
    <property type="protein sequence ID" value="MBC8544785.1"/>
    <property type="molecule type" value="Genomic_DNA"/>
</dbReference>
<evidence type="ECO:0000313" key="8">
    <source>
        <dbReference type="EMBL" id="MBC8544785.1"/>
    </source>
</evidence>
<keyword evidence="5" id="KW-0408">Iron</keyword>
<evidence type="ECO:0000256" key="6">
    <source>
        <dbReference type="ARBA" id="ARBA00023014"/>
    </source>
</evidence>
<dbReference type="GO" id="GO:0046872">
    <property type="term" value="F:metal ion binding"/>
    <property type="evidence" value="ECO:0007669"/>
    <property type="project" value="UniProtKB-KW"/>
</dbReference>
<dbReference type="SFLD" id="SFLDS00029">
    <property type="entry name" value="Radical_SAM"/>
    <property type="match status" value="1"/>
</dbReference>
<dbReference type="AlphaFoldDB" id="A0A926DX06"/>
<dbReference type="InterPro" id="IPR058240">
    <property type="entry name" value="rSAM_sf"/>
</dbReference>
<dbReference type="PANTHER" id="PTHR30352">
    <property type="entry name" value="PYRUVATE FORMATE-LYASE-ACTIVATING ENZYME"/>
    <property type="match status" value="1"/>
</dbReference>
<dbReference type="GO" id="GO:0043365">
    <property type="term" value="F:[formate-C-acetyltransferase]-activating enzyme activity"/>
    <property type="evidence" value="ECO:0007669"/>
    <property type="project" value="InterPro"/>
</dbReference>
<keyword evidence="2" id="KW-0004">4Fe-4S</keyword>
<dbReference type="SFLD" id="SFLDG01066">
    <property type="entry name" value="organic_radical-activating_enz"/>
    <property type="match status" value="1"/>
</dbReference>
<dbReference type="Gene3D" id="3.20.20.70">
    <property type="entry name" value="Aldolase class I"/>
    <property type="match status" value="1"/>
</dbReference>
<evidence type="ECO:0000256" key="7">
    <source>
        <dbReference type="PIRNR" id="PIRNR000368"/>
    </source>
</evidence>
<dbReference type="GO" id="GO:0004748">
    <property type="term" value="F:ribonucleoside-diphosphate reductase activity, thioredoxin disulfide as acceptor"/>
    <property type="evidence" value="ECO:0007669"/>
    <property type="project" value="TreeGrafter"/>
</dbReference>
<dbReference type="RefSeq" id="WP_177720223.1">
    <property type="nucleotide sequence ID" value="NZ_JACRSQ010000031.1"/>
</dbReference>
<proteinExistence type="inferred from homology"/>
<organism evidence="8 9">
    <name type="scientific">Bianquea renquensis</name>
    <dbReference type="NCBI Taxonomy" id="2763661"/>
    <lineage>
        <taxon>Bacteria</taxon>
        <taxon>Bacillati</taxon>
        <taxon>Bacillota</taxon>
        <taxon>Clostridia</taxon>
        <taxon>Eubacteriales</taxon>
        <taxon>Bianqueaceae</taxon>
        <taxon>Bianquea</taxon>
    </lineage>
</organism>
<keyword evidence="4" id="KW-0479">Metal-binding</keyword>
<reference evidence="8" key="1">
    <citation type="submission" date="2020-08" db="EMBL/GenBank/DDBJ databases">
        <title>Genome public.</title>
        <authorList>
            <person name="Liu C."/>
            <person name="Sun Q."/>
        </authorList>
    </citation>
    <scope>NUCLEOTIDE SEQUENCE</scope>
    <source>
        <strain evidence="8">NSJ-32</strain>
    </source>
</reference>
<name>A0A926DX06_9FIRM</name>
<keyword evidence="3" id="KW-0949">S-adenosyl-L-methionine</keyword>
<keyword evidence="6" id="KW-0411">Iron-sulfur</keyword>
<dbReference type="InterPro" id="IPR007197">
    <property type="entry name" value="rSAM"/>
</dbReference>
<comment type="similarity">
    <text evidence="7">Belongs to the organic radical-activating enzymes family.</text>
</comment>
<evidence type="ECO:0000256" key="4">
    <source>
        <dbReference type="ARBA" id="ARBA00022723"/>
    </source>
</evidence>
<keyword evidence="7" id="KW-0560">Oxidoreductase</keyword>
<comment type="cofactor">
    <cofactor evidence="1">
        <name>[4Fe-4S] cluster</name>
        <dbReference type="ChEBI" id="CHEBI:49883"/>
    </cofactor>
</comment>
<evidence type="ECO:0000256" key="3">
    <source>
        <dbReference type="ARBA" id="ARBA00022691"/>
    </source>
</evidence>
<dbReference type="EC" id="1.97.1.-" evidence="7"/>
<dbReference type="NCBIfam" id="TIGR02491">
    <property type="entry name" value="NrdG"/>
    <property type="match status" value="1"/>
</dbReference>
<keyword evidence="9" id="KW-1185">Reference proteome</keyword>
<dbReference type="InterPro" id="IPR012837">
    <property type="entry name" value="NrdG"/>
</dbReference>
<accession>A0A926DX06</accession>
<evidence type="ECO:0000256" key="5">
    <source>
        <dbReference type="ARBA" id="ARBA00023004"/>
    </source>
</evidence>
<dbReference type="Pfam" id="PF13353">
    <property type="entry name" value="Fer4_12"/>
    <property type="match status" value="1"/>
</dbReference>
<evidence type="ECO:0000256" key="2">
    <source>
        <dbReference type="ARBA" id="ARBA00022485"/>
    </source>
</evidence>
<gene>
    <name evidence="8" type="primary">nrdG</name>
    <name evidence="8" type="ORF">H8730_14650</name>
</gene>
<dbReference type="SFLD" id="SFLDG01063">
    <property type="entry name" value="activating_enzymes__group_1"/>
    <property type="match status" value="1"/>
</dbReference>
<evidence type="ECO:0000256" key="1">
    <source>
        <dbReference type="ARBA" id="ARBA00001966"/>
    </source>
</evidence>
<dbReference type="InterPro" id="IPR034457">
    <property type="entry name" value="Organic_radical-activating"/>
</dbReference>
<protein>
    <recommendedName>
        <fullName evidence="7">Anaerobic ribonucleoside-triphosphate reductase-activating protein</fullName>
        <ecNumber evidence="7">1.97.1.-</ecNumber>
    </recommendedName>
</protein>
<dbReference type="GO" id="GO:0051539">
    <property type="term" value="F:4 iron, 4 sulfur cluster binding"/>
    <property type="evidence" value="ECO:0007669"/>
    <property type="project" value="UniProtKB-KW"/>
</dbReference>
<comment type="caution">
    <text evidence="8">The sequence shown here is derived from an EMBL/GenBank/DDBJ whole genome shotgun (WGS) entry which is preliminary data.</text>
</comment>
<dbReference type="SUPFAM" id="SSF102114">
    <property type="entry name" value="Radical SAM enzymes"/>
    <property type="match status" value="1"/>
</dbReference>
<comment type="function">
    <text evidence="7">Activation of anaerobic ribonucleoside-triphosphate reductase under anaerobic conditions by generation of an organic free radical, using S-adenosylmethionine and reduced flavodoxin as cosubstrates to produce 5'-deoxy-adenosine.</text>
</comment>
<dbReference type="Proteomes" id="UP000657006">
    <property type="component" value="Unassembled WGS sequence"/>
</dbReference>
<dbReference type="SFLD" id="SFLDF00299">
    <property type="entry name" value="anaerobic_ribonucleoside-triph"/>
    <property type="match status" value="1"/>
</dbReference>
<dbReference type="PANTHER" id="PTHR30352:SF2">
    <property type="entry name" value="ANAEROBIC RIBONUCLEOSIDE-TRIPHOSPHATE REDUCTASE-ACTIVATING PROTEIN"/>
    <property type="match status" value="1"/>
</dbReference>